<organism evidence="3 4">
    <name type="scientific">Tanacetum coccineum</name>
    <dbReference type="NCBI Taxonomy" id="301880"/>
    <lineage>
        <taxon>Eukaryota</taxon>
        <taxon>Viridiplantae</taxon>
        <taxon>Streptophyta</taxon>
        <taxon>Embryophyta</taxon>
        <taxon>Tracheophyta</taxon>
        <taxon>Spermatophyta</taxon>
        <taxon>Magnoliopsida</taxon>
        <taxon>eudicotyledons</taxon>
        <taxon>Gunneridae</taxon>
        <taxon>Pentapetalae</taxon>
        <taxon>asterids</taxon>
        <taxon>campanulids</taxon>
        <taxon>Asterales</taxon>
        <taxon>Asteraceae</taxon>
        <taxon>Asteroideae</taxon>
        <taxon>Anthemideae</taxon>
        <taxon>Anthemidinae</taxon>
        <taxon>Tanacetum</taxon>
    </lineage>
</organism>
<evidence type="ECO:0000313" key="4">
    <source>
        <dbReference type="Proteomes" id="UP001151760"/>
    </source>
</evidence>
<name>A0ABQ5DVX7_9ASTR</name>
<dbReference type="Proteomes" id="UP001151760">
    <property type="component" value="Unassembled WGS sequence"/>
</dbReference>
<feature type="compositionally biased region" description="Basic and acidic residues" evidence="1">
    <location>
        <begin position="367"/>
        <end position="390"/>
    </location>
</feature>
<dbReference type="InterPro" id="IPR044288">
    <property type="entry name" value="ZNF598/HEL2"/>
</dbReference>
<dbReference type="PANTHER" id="PTHR22938">
    <property type="entry name" value="ZINC FINGER PROTEIN 598"/>
    <property type="match status" value="1"/>
</dbReference>
<feature type="domain" description="C2H2-type" evidence="2">
    <location>
        <begin position="313"/>
        <end position="342"/>
    </location>
</feature>
<keyword evidence="4" id="KW-1185">Reference proteome</keyword>
<feature type="domain" description="C2H2-type" evidence="2">
    <location>
        <begin position="163"/>
        <end position="199"/>
    </location>
</feature>
<proteinExistence type="predicted"/>
<feature type="domain" description="C2H2-type" evidence="2">
    <location>
        <begin position="251"/>
        <end position="274"/>
    </location>
</feature>
<evidence type="ECO:0000259" key="2">
    <source>
        <dbReference type="SMART" id="SM00355"/>
    </source>
</evidence>
<gene>
    <name evidence="3" type="ORF">Tco_0952055</name>
</gene>
<dbReference type="PANTHER" id="PTHR22938:SF0">
    <property type="entry name" value="E3 UBIQUITIN-PROTEIN LIGASE ZNF598"/>
    <property type="match status" value="1"/>
</dbReference>
<feature type="region of interest" description="Disordered" evidence="1">
    <location>
        <begin position="359"/>
        <end position="390"/>
    </location>
</feature>
<dbReference type="InterPro" id="IPR056437">
    <property type="entry name" value="Znf-C2H2_ZNF598/HEL2"/>
</dbReference>
<protein>
    <recommendedName>
        <fullName evidence="2">C2H2-type domain-containing protein</fullName>
    </recommendedName>
</protein>
<evidence type="ECO:0000313" key="3">
    <source>
        <dbReference type="EMBL" id="GJT43340.1"/>
    </source>
</evidence>
<sequence length="390" mass="44901">MMVKDGKSIEMVVEESDSDVEDVYDETANFMASKNSKGRSGIGNKSFYERLNEDYGDDAYDREDLAEEQLISCDVLDINLCGHIRCLPITNGGDKPGRGNKLTGKSRKAAEALGDYTETVHDFTVFPAVEKEGRSGPYWYHEDTQSYFDDVEQYKMIKAMCRLSCSVCDKVEENAGNASKRRARFRDINQLKGHLFHQHKVFMCSLCLEGRKVFICEQKLYNKAQLKQHRNTGDSEVDGSESERGGFQGHPFCEFCRTPFYGDNELYTHMSTEHFTCHICKRQNPGQFEYYKNYEHLEASSGSLQIHFRQRHYLCEDEACLSKKFVVFNSEGEMKKHNALEHTGHISRSKRNAIQQIPTGFTLPRSNEQDNRRGTRHAIQHDVPEYEHSQ</sequence>
<dbReference type="SMART" id="SM00355">
    <property type="entry name" value="ZnF_C2H2"/>
    <property type="match status" value="3"/>
</dbReference>
<accession>A0ABQ5DVX7</accession>
<dbReference type="EMBL" id="BQNB010015721">
    <property type="protein sequence ID" value="GJT43340.1"/>
    <property type="molecule type" value="Genomic_DNA"/>
</dbReference>
<dbReference type="InterPro" id="IPR013087">
    <property type="entry name" value="Znf_C2H2_type"/>
</dbReference>
<dbReference type="Pfam" id="PF23230">
    <property type="entry name" value="zf-C2H2_13"/>
    <property type="match status" value="1"/>
</dbReference>
<evidence type="ECO:0000256" key="1">
    <source>
        <dbReference type="SAM" id="MobiDB-lite"/>
    </source>
</evidence>
<reference evidence="3" key="1">
    <citation type="journal article" date="2022" name="Int. J. Mol. Sci.">
        <title>Draft Genome of Tanacetum Coccineum: Genomic Comparison of Closely Related Tanacetum-Family Plants.</title>
        <authorList>
            <person name="Yamashiro T."/>
            <person name="Shiraishi A."/>
            <person name="Nakayama K."/>
            <person name="Satake H."/>
        </authorList>
    </citation>
    <scope>NUCLEOTIDE SEQUENCE</scope>
</reference>
<feature type="non-terminal residue" evidence="3">
    <location>
        <position position="390"/>
    </location>
</feature>
<comment type="caution">
    <text evidence="3">The sequence shown here is derived from an EMBL/GenBank/DDBJ whole genome shotgun (WGS) entry which is preliminary data.</text>
</comment>
<reference evidence="3" key="2">
    <citation type="submission" date="2022-01" db="EMBL/GenBank/DDBJ databases">
        <authorList>
            <person name="Yamashiro T."/>
            <person name="Shiraishi A."/>
            <person name="Satake H."/>
            <person name="Nakayama K."/>
        </authorList>
    </citation>
    <scope>NUCLEOTIDE SEQUENCE</scope>
</reference>